<feature type="region of interest" description="Disordered" evidence="5">
    <location>
        <begin position="359"/>
        <end position="384"/>
    </location>
</feature>
<sequence>MLGLLGLDLFGLVVGVVTHLPSVKVESLEPSFDDPVTNVTAIAGDTVTLPCSVKNLKDYKVMWLDHRTKTLTLEARRIIADERITIERPDIGDWNLYIHGVELSDAGKYMCQVNTVPVKIKYVILTVHEPPEIIPELSSKEEVFVRESDTVQLVCNVTGVPTPTVRWFKKSPNRRHYSYNDKEMIGHDGMVLRIRNISRYCDDVYQCVADNGVKLPVSRDIKVTVQFPPEIHLPTKKLSQAVGKETILNCEVTSNPSMYSAWTRDGITIQNSDKFKIDLYEDYKNTMTLSMKISDIQKPDFGVYRCEAQNEFGRDFKDFFLYELVTTTPSPSTPSAVTTTTPVHVYVFTWTPSVRTYTPRREYHSKDRPPLATKKKPKGRNGQSRFLPNNTFYLIGLLTTLSVIIK</sequence>
<dbReference type="EnsemblMetazoa" id="G11427.4">
    <property type="protein sequence ID" value="G11427.4:cds"/>
    <property type="gene ID" value="G11427"/>
</dbReference>
<dbReference type="Gene3D" id="2.60.40.10">
    <property type="entry name" value="Immunoglobulins"/>
    <property type="match status" value="3"/>
</dbReference>
<evidence type="ECO:0000256" key="6">
    <source>
        <dbReference type="SAM" id="SignalP"/>
    </source>
</evidence>
<dbReference type="InterPro" id="IPR036179">
    <property type="entry name" value="Ig-like_dom_sf"/>
</dbReference>
<feature type="chain" id="PRO_5042430677" description="Ig-like domain-containing protein" evidence="6">
    <location>
        <begin position="16"/>
        <end position="406"/>
    </location>
</feature>
<dbReference type="InterPro" id="IPR051170">
    <property type="entry name" value="Neural/epithelial_adhesion"/>
</dbReference>
<evidence type="ECO:0000313" key="8">
    <source>
        <dbReference type="EnsemblMetazoa" id="G11427.4:cds"/>
    </source>
</evidence>
<dbReference type="InterPro" id="IPR003598">
    <property type="entry name" value="Ig_sub2"/>
</dbReference>
<feature type="compositionally biased region" description="Basic and acidic residues" evidence="5">
    <location>
        <begin position="359"/>
        <end position="369"/>
    </location>
</feature>
<accession>A0A8W8HWI8</accession>
<evidence type="ECO:0000256" key="2">
    <source>
        <dbReference type="ARBA" id="ARBA00022737"/>
    </source>
</evidence>
<dbReference type="InterPro" id="IPR003599">
    <property type="entry name" value="Ig_sub"/>
</dbReference>
<dbReference type="SMART" id="SM00409">
    <property type="entry name" value="IG"/>
    <property type="match status" value="3"/>
</dbReference>
<evidence type="ECO:0000313" key="9">
    <source>
        <dbReference type="Proteomes" id="UP000005408"/>
    </source>
</evidence>
<feature type="domain" description="Ig-like" evidence="7">
    <location>
        <begin position="229"/>
        <end position="310"/>
    </location>
</feature>
<dbReference type="PROSITE" id="PS50835">
    <property type="entry name" value="IG_LIKE"/>
    <property type="match status" value="3"/>
</dbReference>
<dbReference type="PANTHER" id="PTHR12231">
    <property type="entry name" value="CTX-RELATED TYPE I TRANSMEMBRANE PROTEIN"/>
    <property type="match status" value="1"/>
</dbReference>
<keyword evidence="9" id="KW-1185">Reference proteome</keyword>
<dbReference type="Proteomes" id="UP000005408">
    <property type="component" value="Unassembled WGS sequence"/>
</dbReference>
<dbReference type="EnsemblMetazoa" id="G11427.1">
    <property type="protein sequence ID" value="G11427.1:cds"/>
    <property type="gene ID" value="G11427"/>
</dbReference>
<dbReference type="Pfam" id="PF07679">
    <property type="entry name" value="I-set"/>
    <property type="match status" value="2"/>
</dbReference>
<dbReference type="InterPro" id="IPR007110">
    <property type="entry name" value="Ig-like_dom"/>
</dbReference>
<reference evidence="8" key="1">
    <citation type="submission" date="2022-08" db="UniProtKB">
        <authorList>
            <consortium name="EnsemblMetazoa"/>
        </authorList>
    </citation>
    <scope>IDENTIFICATION</scope>
    <source>
        <strain evidence="8">05x7-T-G4-1.051#20</strain>
    </source>
</reference>
<evidence type="ECO:0000256" key="4">
    <source>
        <dbReference type="ARBA" id="ARBA00023319"/>
    </source>
</evidence>
<evidence type="ECO:0000256" key="3">
    <source>
        <dbReference type="ARBA" id="ARBA00023157"/>
    </source>
</evidence>
<dbReference type="InterPro" id="IPR013106">
    <property type="entry name" value="Ig_V-set"/>
</dbReference>
<evidence type="ECO:0000259" key="7">
    <source>
        <dbReference type="PROSITE" id="PS50835"/>
    </source>
</evidence>
<feature type="signal peptide" evidence="6">
    <location>
        <begin position="1"/>
        <end position="15"/>
    </location>
</feature>
<name>A0A8W8HWI8_MAGGI</name>
<dbReference type="InterPro" id="IPR013098">
    <property type="entry name" value="Ig_I-set"/>
</dbReference>
<evidence type="ECO:0000256" key="5">
    <source>
        <dbReference type="SAM" id="MobiDB-lite"/>
    </source>
</evidence>
<dbReference type="SMART" id="SM00408">
    <property type="entry name" value="IGc2"/>
    <property type="match status" value="3"/>
</dbReference>
<dbReference type="SMART" id="SM00406">
    <property type="entry name" value="IGv"/>
    <property type="match status" value="1"/>
</dbReference>
<keyword evidence="1 6" id="KW-0732">Signal</keyword>
<dbReference type="AlphaFoldDB" id="A0A8W8HWI8"/>
<keyword evidence="2" id="KW-0677">Repeat</keyword>
<dbReference type="Pfam" id="PF13927">
    <property type="entry name" value="Ig_3"/>
    <property type="match status" value="1"/>
</dbReference>
<feature type="domain" description="Ig-like" evidence="7">
    <location>
        <begin position="21"/>
        <end position="121"/>
    </location>
</feature>
<keyword evidence="3" id="KW-1015">Disulfide bond</keyword>
<dbReference type="SUPFAM" id="SSF48726">
    <property type="entry name" value="Immunoglobulin"/>
    <property type="match status" value="3"/>
</dbReference>
<feature type="domain" description="Ig-like" evidence="7">
    <location>
        <begin position="131"/>
        <end position="224"/>
    </location>
</feature>
<dbReference type="InterPro" id="IPR013783">
    <property type="entry name" value="Ig-like_fold"/>
</dbReference>
<evidence type="ECO:0000256" key="1">
    <source>
        <dbReference type="ARBA" id="ARBA00022729"/>
    </source>
</evidence>
<dbReference type="GO" id="GO:0043005">
    <property type="term" value="C:neuron projection"/>
    <property type="evidence" value="ECO:0007669"/>
    <property type="project" value="TreeGrafter"/>
</dbReference>
<proteinExistence type="predicted"/>
<keyword evidence="4" id="KW-0393">Immunoglobulin domain</keyword>
<protein>
    <recommendedName>
        <fullName evidence="7">Ig-like domain-containing protein</fullName>
    </recommendedName>
</protein>
<dbReference type="PANTHER" id="PTHR12231:SF253">
    <property type="entry name" value="DPR-INTERACTING PROTEIN ETA, ISOFORM B-RELATED"/>
    <property type="match status" value="1"/>
</dbReference>
<organism evidence="8 9">
    <name type="scientific">Magallana gigas</name>
    <name type="common">Pacific oyster</name>
    <name type="synonym">Crassostrea gigas</name>
    <dbReference type="NCBI Taxonomy" id="29159"/>
    <lineage>
        <taxon>Eukaryota</taxon>
        <taxon>Metazoa</taxon>
        <taxon>Spiralia</taxon>
        <taxon>Lophotrochozoa</taxon>
        <taxon>Mollusca</taxon>
        <taxon>Bivalvia</taxon>
        <taxon>Autobranchia</taxon>
        <taxon>Pteriomorphia</taxon>
        <taxon>Ostreida</taxon>
        <taxon>Ostreoidea</taxon>
        <taxon>Ostreidae</taxon>
        <taxon>Magallana</taxon>
    </lineage>
</organism>